<dbReference type="InterPro" id="IPR014729">
    <property type="entry name" value="Rossmann-like_a/b/a_fold"/>
</dbReference>
<reference evidence="8" key="1">
    <citation type="journal article" date="2015" name="Nature">
        <title>Complex archaea that bridge the gap between prokaryotes and eukaryotes.</title>
        <authorList>
            <person name="Spang A."/>
            <person name="Saw J.H."/>
            <person name="Jorgensen S.L."/>
            <person name="Zaremba-Niedzwiedzka K."/>
            <person name="Martijn J."/>
            <person name="Lind A.E."/>
            <person name="van Eijk R."/>
            <person name="Schleper C."/>
            <person name="Guy L."/>
            <person name="Ettema T.J."/>
        </authorList>
    </citation>
    <scope>NUCLEOTIDE SEQUENCE</scope>
</reference>
<dbReference type="InterPro" id="IPR033911">
    <property type="entry name" value="MetRS_core"/>
</dbReference>
<organism evidence="8">
    <name type="scientific">marine sediment metagenome</name>
    <dbReference type="NCBI Taxonomy" id="412755"/>
    <lineage>
        <taxon>unclassified sequences</taxon>
        <taxon>metagenomes</taxon>
        <taxon>ecological metagenomes</taxon>
    </lineage>
</organism>
<dbReference type="Pfam" id="PF09334">
    <property type="entry name" value="tRNA-synt_1g"/>
    <property type="match status" value="2"/>
</dbReference>
<dbReference type="PANTHER" id="PTHR43326">
    <property type="entry name" value="METHIONYL-TRNA SYNTHETASE"/>
    <property type="match status" value="1"/>
</dbReference>
<feature type="domain" description="Methionyl/Leucyl tRNA synthetase" evidence="7">
    <location>
        <begin position="157"/>
        <end position="370"/>
    </location>
</feature>
<dbReference type="InterPro" id="IPR023457">
    <property type="entry name" value="Met-tRNA_synth_2"/>
</dbReference>
<dbReference type="EMBL" id="LAZR01000289">
    <property type="protein sequence ID" value="KKN76814.1"/>
    <property type="molecule type" value="Genomic_DNA"/>
</dbReference>
<accession>A0A0F9TCE1</accession>
<keyword evidence="3" id="KW-0547">Nucleotide-binding</keyword>
<dbReference type="Gene3D" id="3.40.50.620">
    <property type="entry name" value="HUPs"/>
    <property type="match status" value="1"/>
</dbReference>
<dbReference type="NCBIfam" id="NF008900">
    <property type="entry name" value="PRK12267.1"/>
    <property type="match status" value="1"/>
</dbReference>
<dbReference type="CDD" id="cd07957">
    <property type="entry name" value="Anticodon_Ia_Met"/>
    <property type="match status" value="1"/>
</dbReference>
<evidence type="ECO:0000313" key="8">
    <source>
        <dbReference type="EMBL" id="KKN76814.1"/>
    </source>
</evidence>
<evidence type="ECO:0000256" key="3">
    <source>
        <dbReference type="ARBA" id="ARBA00022741"/>
    </source>
</evidence>
<dbReference type="InterPro" id="IPR041872">
    <property type="entry name" value="Anticodon_Met"/>
</dbReference>
<dbReference type="SUPFAM" id="SSF52374">
    <property type="entry name" value="Nucleotidylyl transferase"/>
    <property type="match status" value="1"/>
</dbReference>
<dbReference type="FunFam" id="2.170.220.10:FF:000003">
    <property type="entry name" value="Methionine--tRNA ligase"/>
    <property type="match status" value="1"/>
</dbReference>
<dbReference type="GO" id="GO:0005524">
    <property type="term" value="F:ATP binding"/>
    <property type="evidence" value="ECO:0007669"/>
    <property type="project" value="UniProtKB-KW"/>
</dbReference>
<evidence type="ECO:0000256" key="2">
    <source>
        <dbReference type="ARBA" id="ARBA00022598"/>
    </source>
</evidence>
<dbReference type="PRINTS" id="PR01041">
    <property type="entry name" value="TRNASYNTHMET"/>
</dbReference>
<sequence>MAKTYYVTTPIYYVNDAPHIGHSYTTIAADVLARYHRAAGLDVRFLTGTDEHGVKIVKAAGEKGVSPQQLADEVVVHFQDLWDDLNISYDDFIRTSQARHEKRVQTLITQLVDRDEIYLGEYEGWYDEGQEEFVTESVARENDYKSPVNDEPLTRYGEPSYFFRLSKWIPWLIEHIEANPTFVQPVARRNEVLSKCRQGVDDLSISRLLEKLGGWGIPMPNDPAHSVYVWIDALSNYITALGMPPIGDEHDGAFEGHWPADVHLVGKDILWFHTVYWPCILKSLDIPLPKGVFAHGWWTAEGRKMSKSLGNFVSAEQIRQICSEYSRDVYRYVLLRTMAFGADGDFSRNGLKGLYNTELANGVGNLLSRTVKMIGKYFDGAVPGAGQADADAAGVIAAAEDLVSSAGPAMAACAFHTYLDKVMAVVDATNRFIDATEPFKLAKDPSQRQRLEMILYTCGEAVRIVLVYLEPFMPETTVRGLDQLGWQRQGRTLDEVGRWGVLPAGAGVNKGEGLFPRSV</sequence>
<evidence type="ECO:0000256" key="4">
    <source>
        <dbReference type="ARBA" id="ARBA00022840"/>
    </source>
</evidence>
<proteinExistence type="inferred from homology"/>
<protein>
    <recommendedName>
        <fullName evidence="1">methionine--tRNA ligase</fullName>
        <ecNumber evidence="1">6.1.1.10</ecNumber>
    </recommendedName>
</protein>
<feature type="domain" description="Methionyl/Leucyl tRNA synthetase" evidence="7">
    <location>
        <begin position="5"/>
        <end position="137"/>
    </location>
</feature>
<evidence type="ECO:0000256" key="5">
    <source>
        <dbReference type="ARBA" id="ARBA00022917"/>
    </source>
</evidence>
<name>A0A0F9TCE1_9ZZZZ</name>
<dbReference type="CDD" id="cd00814">
    <property type="entry name" value="MetRS_core"/>
    <property type="match status" value="1"/>
</dbReference>
<keyword evidence="2" id="KW-0436">Ligase</keyword>
<evidence type="ECO:0000259" key="7">
    <source>
        <dbReference type="Pfam" id="PF09334"/>
    </source>
</evidence>
<dbReference type="AlphaFoldDB" id="A0A0F9TCE1"/>
<dbReference type="SUPFAM" id="SSF47323">
    <property type="entry name" value="Anticodon-binding domain of a subclass of class I aminoacyl-tRNA synthetases"/>
    <property type="match status" value="1"/>
</dbReference>
<gene>
    <name evidence="8" type="ORF">LCGC14_0366810</name>
</gene>
<dbReference type="InterPro" id="IPR015413">
    <property type="entry name" value="Methionyl/Leucyl_tRNA_Synth"/>
</dbReference>
<dbReference type="GO" id="GO:0004825">
    <property type="term" value="F:methionine-tRNA ligase activity"/>
    <property type="evidence" value="ECO:0007669"/>
    <property type="project" value="UniProtKB-EC"/>
</dbReference>
<dbReference type="EC" id="6.1.1.10" evidence="1"/>
<dbReference type="InterPro" id="IPR014758">
    <property type="entry name" value="Met-tRNA_synth"/>
</dbReference>
<dbReference type="PANTHER" id="PTHR43326:SF1">
    <property type="entry name" value="METHIONINE--TRNA LIGASE, MITOCHONDRIAL"/>
    <property type="match status" value="1"/>
</dbReference>
<keyword evidence="5" id="KW-0648">Protein biosynthesis</keyword>
<keyword evidence="6" id="KW-0030">Aminoacyl-tRNA synthetase</keyword>
<comment type="caution">
    <text evidence="8">The sequence shown here is derived from an EMBL/GenBank/DDBJ whole genome shotgun (WGS) entry which is preliminary data.</text>
</comment>
<dbReference type="Gene3D" id="2.170.220.10">
    <property type="match status" value="1"/>
</dbReference>
<dbReference type="NCBIfam" id="TIGR00398">
    <property type="entry name" value="metG"/>
    <property type="match status" value="1"/>
</dbReference>
<dbReference type="GO" id="GO:0006431">
    <property type="term" value="P:methionyl-tRNA aminoacylation"/>
    <property type="evidence" value="ECO:0007669"/>
    <property type="project" value="InterPro"/>
</dbReference>
<evidence type="ECO:0000256" key="1">
    <source>
        <dbReference type="ARBA" id="ARBA00012838"/>
    </source>
</evidence>
<dbReference type="Gene3D" id="1.10.730.10">
    <property type="entry name" value="Isoleucyl-tRNA Synthetase, Domain 1"/>
    <property type="match status" value="1"/>
</dbReference>
<keyword evidence="4" id="KW-0067">ATP-binding</keyword>
<evidence type="ECO:0000256" key="6">
    <source>
        <dbReference type="ARBA" id="ARBA00023146"/>
    </source>
</evidence>
<dbReference type="InterPro" id="IPR009080">
    <property type="entry name" value="tRNAsynth_Ia_anticodon-bd"/>
</dbReference>
<dbReference type="HAMAP" id="MF_01228">
    <property type="entry name" value="Met_tRNA_synth_type2"/>
    <property type="match status" value="1"/>
</dbReference>